<organism evidence="3 4">
    <name type="scientific">Candidatus Roizmanbacteria bacterium CG07_land_8_20_14_0_80_34_15</name>
    <dbReference type="NCBI Taxonomy" id="1974849"/>
    <lineage>
        <taxon>Bacteria</taxon>
        <taxon>Candidatus Roizmaniibacteriota</taxon>
    </lineage>
</organism>
<sequence>MKDRYLTKYVVKDLKEKMVFVAGPRQVGKTYLAQYLGKKYFQPYSYLNWDYQPDRKKIISFQLPSDMKLLIFDELHKYKNWKNYIKGIFDKHKTDFKILLTGSARLDIYKKSGDSLMGRYHQYTLHPFSLAEIAKTKTSNQPWQKLEFAKNDKTVGIIEDLIKYGPFPEPFLKQNEIHWRRWQSEKTDRLIKEEIRDLTVIKDLSALQILVELIPDKVGSLLSINNLREDLEVAHKTLVNYLRILELFYFHFRIYPYSKNNVRSLKKMAKLYLWDWSVIKDDGAKFENLIASHLFKYAHFLQNSQGLKTKIGYLRDNEGREVDFIFTVDDKPWFAVEVKINEEKSYLDYFKKKLDIPFIYQVIRKSKIDHFNDGIRIISADKFLTAFV</sequence>
<evidence type="ECO:0000259" key="1">
    <source>
        <dbReference type="Pfam" id="PF13173"/>
    </source>
</evidence>
<dbReference type="PANTHER" id="PTHR43566:SF1">
    <property type="entry name" value="AAA+ ATPASE DOMAIN-CONTAINING PROTEIN"/>
    <property type="match status" value="1"/>
</dbReference>
<dbReference type="InterPro" id="IPR041682">
    <property type="entry name" value="AAA_14"/>
</dbReference>
<protein>
    <submittedName>
        <fullName evidence="3">AAA family ATPase</fullName>
    </submittedName>
</protein>
<dbReference type="AlphaFoldDB" id="A0A2M6YSI3"/>
<dbReference type="SUPFAM" id="SSF52540">
    <property type="entry name" value="P-loop containing nucleoside triphosphate hydrolases"/>
    <property type="match status" value="1"/>
</dbReference>
<name>A0A2M6YSI3_9BACT</name>
<dbReference type="EMBL" id="PEWY01000169">
    <property type="protein sequence ID" value="PIU36443.1"/>
    <property type="molecule type" value="Genomic_DNA"/>
</dbReference>
<dbReference type="Pfam" id="PF13173">
    <property type="entry name" value="AAA_14"/>
    <property type="match status" value="1"/>
</dbReference>
<dbReference type="Proteomes" id="UP000230184">
    <property type="component" value="Unassembled WGS sequence"/>
</dbReference>
<dbReference type="InterPro" id="IPR025420">
    <property type="entry name" value="DUF4143"/>
</dbReference>
<evidence type="ECO:0000313" key="3">
    <source>
        <dbReference type="EMBL" id="PIU36443.1"/>
    </source>
</evidence>
<dbReference type="Pfam" id="PF13635">
    <property type="entry name" value="DUF4143"/>
    <property type="match status" value="1"/>
</dbReference>
<proteinExistence type="predicted"/>
<dbReference type="InterPro" id="IPR027417">
    <property type="entry name" value="P-loop_NTPase"/>
</dbReference>
<evidence type="ECO:0000259" key="2">
    <source>
        <dbReference type="Pfam" id="PF13635"/>
    </source>
</evidence>
<accession>A0A2M6YSI3</accession>
<dbReference type="PANTHER" id="PTHR43566">
    <property type="entry name" value="CONSERVED PROTEIN"/>
    <property type="match status" value="1"/>
</dbReference>
<reference evidence="4" key="1">
    <citation type="submission" date="2017-09" db="EMBL/GenBank/DDBJ databases">
        <title>Depth-based differentiation of microbial function through sediment-hosted aquifers and enrichment of novel symbionts in the deep terrestrial subsurface.</title>
        <authorList>
            <person name="Probst A.J."/>
            <person name="Ladd B."/>
            <person name="Jarett J.K."/>
            <person name="Geller-Mcgrath D.E."/>
            <person name="Sieber C.M.K."/>
            <person name="Emerson J.B."/>
            <person name="Anantharaman K."/>
            <person name="Thomas B.C."/>
            <person name="Malmstrom R."/>
            <person name="Stieglmeier M."/>
            <person name="Klingl A."/>
            <person name="Woyke T."/>
            <person name="Ryan C.M."/>
            <person name="Banfield J.F."/>
        </authorList>
    </citation>
    <scope>NUCLEOTIDE SEQUENCE [LARGE SCALE GENOMIC DNA]</scope>
</reference>
<feature type="domain" description="DUF4143" evidence="2">
    <location>
        <begin position="193"/>
        <end position="340"/>
    </location>
</feature>
<gene>
    <name evidence="3" type="ORF">COT02_06010</name>
</gene>
<feature type="domain" description="AAA" evidence="1">
    <location>
        <begin position="16"/>
        <end position="133"/>
    </location>
</feature>
<comment type="caution">
    <text evidence="3">The sequence shown here is derived from an EMBL/GenBank/DDBJ whole genome shotgun (WGS) entry which is preliminary data.</text>
</comment>
<evidence type="ECO:0000313" key="4">
    <source>
        <dbReference type="Proteomes" id="UP000230184"/>
    </source>
</evidence>